<evidence type="ECO:0000313" key="3">
    <source>
        <dbReference type="Proteomes" id="UP000193986"/>
    </source>
</evidence>
<gene>
    <name evidence="2" type="ORF">BCR39DRAFT_551911</name>
</gene>
<proteinExistence type="predicted"/>
<feature type="compositionally biased region" description="Basic and acidic residues" evidence="1">
    <location>
        <begin position="125"/>
        <end position="136"/>
    </location>
</feature>
<evidence type="ECO:0000313" key="2">
    <source>
        <dbReference type="EMBL" id="ORY22243.1"/>
    </source>
</evidence>
<feature type="compositionally biased region" description="Basic and acidic residues" evidence="1">
    <location>
        <begin position="95"/>
        <end position="109"/>
    </location>
</feature>
<feature type="compositionally biased region" description="Polar residues" evidence="1">
    <location>
        <begin position="110"/>
        <end position="124"/>
    </location>
</feature>
<organism evidence="2 3">
    <name type="scientific">Naematelia encephala</name>
    <dbReference type="NCBI Taxonomy" id="71784"/>
    <lineage>
        <taxon>Eukaryota</taxon>
        <taxon>Fungi</taxon>
        <taxon>Dikarya</taxon>
        <taxon>Basidiomycota</taxon>
        <taxon>Agaricomycotina</taxon>
        <taxon>Tremellomycetes</taxon>
        <taxon>Tremellales</taxon>
        <taxon>Naemateliaceae</taxon>
        <taxon>Naematelia</taxon>
    </lineage>
</organism>
<reference evidence="2 3" key="1">
    <citation type="submission" date="2016-07" db="EMBL/GenBank/DDBJ databases">
        <title>Pervasive Adenine N6-methylation of Active Genes in Fungi.</title>
        <authorList>
            <consortium name="DOE Joint Genome Institute"/>
            <person name="Mondo S.J."/>
            <person name="Dannebaum R.O."/>
            <person name="Kuo R.C."/>
            <person name="Labutti K."/>
            <person name="Haridas S."/>
            <person name="Kuo A."/>
            <person name="Salamov A."/>
            <person name="Ahrendt S.R."/>
            <person name="Lipzen A."/>
            <person name="Sullivan W."/>
            <person name="Andreopoulos W.B."/>
            <person name="Clum A."/>
            <person name="Lindquist E."/>
            <person name="Daum C."/>
            <person name="Ramamoorthy G.K."/>
            <person name="Gryganskyi A."/>
            <person name="Culley D."/>
            <person name="Magnuson J.K."/>
            <person name="James T.Y."/>
            <person name="O'Malley M.A."/>
            <person name="Stajich J.E."/>
            <person name="Spatafora J.W."/>
            <person name="Visel A."/>
            <person name="Grigoriev I.V."/>
        </authorList>
    </citation>
    <scope>NUCLEOTIDE SEQUENCE [LARGE SCALE GENOMIC DNA]</scope>
    <source>
        <strain evidence="2 3">68-887.2</strain>
    </source>
</reference>
<dbReference type="InParanoid" id="A0A1Y2AI17"/>
<name>A0A1Y2AI17_9TREE</name>
<accession>A0A1Y2AI17</accession>
<dbReference type="EMBL" id="MCFC01000096">
    <property type="protein sequence ID" value="ORY22243.1"/>
    <property type="molecule type" value="Genomic_DNA"/>
</dbReference>
<feature type="region of interest" description="Disordered" evidence="1">
    <location>
        <begin position="92"/>
        <end position="167"/>
    </location>
</feature>
<evidence type="ECO:0000256" key="1">
    <source>
        <dbReference type="SAM" id="MobiDB-lite"/>
    </source>
</evidence>
<dbReference type="Proteomes" id="UP000193986">
    <property type="component" value="Unassembled WGS sequence"/>
</dbReference>
<comment type="caution">
    <text evidence="2">The sequence shown here is derived from an EMBL/GenBank/DDBJ whole genome shotgun (WGS) entry which is preliminary data.</text>
</comment>
<protein>
    <submittedName>
        <fullName evidence="2">Uncharacterized protein</fullName>
    </submittedName>
</protein>
<sequence>MPRQPFAAPPAALHKLGFELRRQEDGQVLWSHKDPALTCNECVFTHSVCEFLDIQIVTLQYGSGIRPGACIHCSDRKRRCSIANRARSQRFYVRRRTDDEPKEDGHDDNTSNGWEQGNDGSSRSNRSEGEAMDGRVTRPPLMSSGEMSRGERNRRRTVRREQAGSKDAVKATLIRQYRIGTPGQASPDNTTQWVFDAVQWTAPGRIHPDWINLFDWTCVKDALNDRIDAEVPRRGDGKLDNPDDFEMGRHDWDALGFVDEKESGDLANDFDLAFVPATALTESKQNSMAYLPSTSPSPISIRNQADEHILDMTIPPIPPVGKSSVQDARLRELRSRKAYLIRLVEARDLEIESLHGRLKQLTSRAITTSSAVSFHWIPLRFCPDFPFCAYKLDSMTRERWRTEWRAVYETDSDA</sequence>
<dbReference type="AlphaFoldDB" id="A0A1Y2AI17"/>
<keyword evidence="3" id="KW-1185">Reference proteome</keyword>